<dbReference type="AlphaFoldDB" id="A0A0C1IXM0"/>
<dbReference type="Proteomes" id="UP000031408">
    <property type="component" value="Unassembled WGS sequence"/>
</dbReference>
<protein>
    <recommendedName>
        <fullName evidence="3">TIGR02453 family protein</fullName>
    </recommendedName>
</protein>
<sequence>MLQPSTLTFLRSLKKNNNKVWFDEHRKDYESARADVERLVQAILDKHAKNDPFVATLTAKECIFRINRDIRFSKDKSPYKTNFGVRIRTGAKKFPFADYYVHLEPGGSFAGGGLYQPEATELKKMRQEIDYNPDEFRSIVESKKFRSVFGTLDNDPALKISRVPKDFDKESPIAEYLKYKSYIAFIDLPDEMLTDKNLVKLITDAFVVLQPLLAFINRSME</sequence>
<evidence type="ECO:0000313" key="2">
    <source>
        <dbReference type="Proteomes" id="UP000031408"/>
    </source>
</evidence>
<dbReference type="PANTHER" id="PTHR36452:SF1">
    <property type="entry name" value="DUF2461 DOMAIN-CONTAINING PROTEIN"/>
    <property type="match status" value="1"/>
</dbReference>
<evidence type="ECO:0000313" key="1">
    <source>
        <dbReference type="EMBL" id="KIC95209.1"/>
    </source>
</evidence>
<dbReference type="OrthoDB" id="9794241at2"/>
<dbReference type="Pfam" id="PF09365">
    <property type="entry name" value="DUF2461"/>
    <property type="match status" value="1"/>
</dbReference>
<organism evidence="1 2">
    <name type="scientific">Flavihumibacter solisilvae</name>
    <dbReference type="NCBI Taxonomy" id="1349421"/>
    <lineage>
        <taxon>Bacteria</taxon>
        <taxon>Pseudomonadati</taxon>
        <taxon>Bacteroidota</taxon>
        <taxon>Chitinophagia</taxon>
        <taxon>Chitinophagales</taxon>
        <taxon>Chitinophagaceae</taxon>
        <taxon>Flavihumibacter</taxon>
    </lineage>
</organism>
<dbReference type="STRING" id="1349421.OI18_07885"/>
<dbReference type="PANTHER" id="PTHR36452">
    <property type="entry name" value="CHROMOSOME 12, WHOLE GENOME SHOTGUN SEQUENCE"/>
    <property type="match status" value="1"/>
</dbReference>
<proteinExistence type="predicted"/>
<dbReference type="InterPro" id="IPR012808">
    <property type="entry name" value="CHP02453"/>
</dbReference>
<accession>A0A0C1IXM0</accession>
<name>A0A0C1IXM0_9BACT</name>
<reference evidence="1 2" key="1">
    <citation type="submission" date="2014-11" db="EMBL/GenBank/DDBJ databases">
        <title>Genome sequence of Flavihumibacter solisilvae 3-3.</title>
        <authorList>
            <person name="Zhou G."/>
            <person name="Li M."/>
            <person name="Wang G."/>
        </authorList>
    </citation>
    <scope>NUCLEOTIDE SEQUENCE [LARGE SCALE GENOMIC DNA]</scope>
    <source>
        <strain evidence="1 2">3-3</strain>
    </source>
</reference>
<gene>
    <name evidence="1" type="ORF">OI18_07885</name>
</gene>
<dbReference type="EMBL" id="JSVC01000008">
    <property type="protein sequence ID" value="KIC95209.1"/>
    <property type="molecule type" value="Genomic_DNA"/>
</dbReference>
<dbReference type="PIRSF" id="PIRSF028451">
    <property type="entry name" value="UCP028451"/>
    <property type="match status" value="1"/>
</dbReference>
<dbReference type="NCBIfam" id="TIGR02453">
    <property type="entry name" value="TIGR02453 family protein"/>
    <property type="match status" value="1"/>
</dbReference>
<evidence type="ECO:0008006" key="3">
    <source>
        <dbReference type="Google" id="ProtNLM"/>
    </source>
</evidence>
<keyword evidence="2" id="KW-1185">Reference proteome</keyword>
<dbReference type="InterPro" id="IPR015996">
    <property type="entry name" value="UCP028451"/>
</dbReference>
<dbReference type="RefSeq" id="WP_039138700.1">
    <property type="nucleotide sequence ID" value="NZ_JSVC01000008.1"/>
</dbReference>
<comment type="caution">
    <text evidence="1">The sequence shown here is derived from an EMBL/GenBank/DDBJ whole genome shotgun (WGS) entry which is preliminary data.</text>
</comment>